<evidence type="ECO:0000313" key="5">
    <source>
        <dbReference type="Proteomes" id="UP001190700"/>
    </source>
</evidence>
<comment type="caution">
    <text evidence="4">The sequence shown here is derived from an EMBL/GenBank/DDBJ whole genome shotgun (WGS) entry which is preliminary data.</text>
</comment>
<keyword evidence="5" id="KW-1185">Reference proteome</keyword>
<dbReference type="SUPFAM" id="SSF50939">
    <property type="entry name" value="Sialidases"/>
    <property type="match status" value="1"/>
</dbReference>
<accession>A0AAE0L3L3</accession>
<dbReference type="EMBL" id="LGRX02010353">
    <property type="protein sequence ID" value="KAK3270515.1"/>
    <property type="molecule type" value="Genomic_DNA"/>
</dbReference>
<dbReference type="PANTHER" id="PTHR43752">
    <property type="entry name" value="BNR/ASP-BOX REPEAT FAMILY PROTEIN"/>
    <property type="match status" value="1"/>
</dbReference>
<feature type="chain" id="PRO_5041929477" description="Sialidase domain-containing protein" evidence="2">
    <location>
        <begin position="20"/>
        <end position="532"/>
    </location>
</feature>
<dbReference type="PANTHER" id="PTHR43752:SF2">
    <property type="entry name" value="BNR_ASP-BOX REPEAT FAMILY PROTEIN"/>
    <property type="match status" value="1"/>
</dbReference>
<keyword evidence="2" id="KW-0732">Signal</keyword>
<dbReference type="Pfam" id="PF13088">
    <property type="entry name" value="BNR_2"/>
    <property type="match status" value="1"/>
</dbReference>
<feature type="domain" description="Sialidase" evidence="3">
    <location>
        <begin position="157"/>
        <end position="463"/>
    </location>
</feature>
<dbReference type="Proteomes" id="UP001190700">
    <property type="component" value="Unassembled WGS sequence"/>
</dbReference>
<gene>
    <name evidence="4" type="ORF">CYMTET_21091</name>
</gene>
<organism evidence="4 5">
    <name type="scientific">Cymbomonas tetramitiformis</name>
    <dbReference type="NCBI Taxonomy" id="36881"/>
    <lineage>
        <taxon>Eukaryota</taxon>
        <taxon>Viridiplantae</taxon>
        <taxon>Chlorophyta</taxon>
        <taxon>Pyramimonadophyceae</taxon>
        <taxon>Pyramimonadales</taxon>
        <taxon>Pyramimonadaceae</taxon>
        <taxon>Cymbomonas</taxon>
    </lineage>
</organism>
<dbReference type="AlphaFoldDB" id="A0AAE0L3L3"/>
<feature type="region of interest" description="Disordered" evidence="1">
    <location>
        <begin position="61"/>
        <end position="95"/>
    </location>
</feature>
<dbReference type="InterPro" id="IPR036278">
    <property type="entry name" value="Sialidase_sf"/>
</dbReference>
<dbReference type="CDD" id="cd15482">
    <property type="entry name" value="Sialidase_non-viral"/>
    <property type="match status" value="1"/>
</dbReference>
<name>A0AAE0L3L3_9CHLO</name>
<evidence type="ECO:0000256" key="1">
    <source>
        <dbReference type="SAM" id="MobiDB-lite"/>
    </source>
</evidence>
<reference evidence="4 5" key="1">
    <citation type="journal article" date="2015" name="Genome Biol. Evol.">
        <title>Comparative Genomics of a Bacterivorous Green Alga Reveals Evolutionary Causalities and Consequences of Phago-Mixotrophic Mode of Nutrition.</title>
        <authorList>
            <person name="Burns J.A."/>
            <person name="Paasch A."/>
            <person name="Narechania A."/>
            <person name="Kim E."/>
        </authorList>
    </citation>
    <scope>NUCLEOTIDE SEQUENCE [LARGE SCALE GENOMIC DNA]</scope>
    <source>
        <strain evidence="4 5">PLY_AMNH</strain>
    </source>
</reference>
<dbReference type="Gene3D" id="2.120.10.10">
    <property type="match status" value="1"/>
</dbReference>
<feature type="compositionally biased region" description="Polar residues" evidence="1">
    <location>
        <begin position="84"/>
        <end position="95"/>
    </location>
</feature>
<feature type="signal peptide" evidence="2">
    <location>
        <begin position="1"/>
        <end position="19"/>
    </location>
</feature>
<sequence>MRSLTVAVGVVIAVAVCSKFSWETPVHFHDPRSHLPVHGDGRLPFQLVPVTPAPLQYAHQPKAASPLTISSPSPHLPDLRETELPTSTEDSVRSFDSSAEVVGCSDRSRKKPGNNCRDLYDGVLYSRSSLQRGPYAAFLQPVKEGTHAASLIELPSGALLMAWFSGTEGEAGVVVAVSSLPRDARQWTMPRVVSSAPQRSNQNPVLFHDAERDVVVLMHTSQEAGRGQGTSRVVWLTSRDSGASWTPPAAHPSFPLEDGPFLKGKILIGGPNAVGNSSEVSTEWLLPMYYTPTSGGLASHYCAMWRSDDHGATWKNESLMSWKGQFLAQPTVVRLHDGSLRAFFRDRKGAWIYWSDSTDDGRTWPEKHRRSKLPNNQSGIQAILLASGNLLMAFNNMKCGHDRCHRHPVSLALSEDEGLTWSHVRDIEFGGSHDDVMPLRTPPRYQRYSYPTLIQTRDQLIHVAFSYRKKAIKHVVVDEEWIKYGGTIGIFKGSKDHAQNVHHHELTTKHYDHHHHHEPFVIKHHERTHPTS</sequence>
<evidence type="ECO:0000313" key="4">
    <source>
        <dbReference type="EMBL" id="KAK3270515.1"/>
    </source>
</evidence>
<dbReference type="InterPro" id="IPR011040">
    <property type="entry name" value="Sialidase"/>
</dbReference>
<evidence type="ECO:0000259" key="3">
    <source>
        <dbReference type="Pfam" id="PF13088"/>
    </source>
</evidence>
<evidence type="ECO:0000256" key="2">
    <source>
        <dbReference type="SAM" id="SignalP"/>
    </source>
</evidence>
<proteinExistence type="predicted"/>
<protein>
    <recommendedName>
        <fullName evidence="3">Sialidase domain-containing protein</fullName>
    </recommendedName>
</protein>